<dbReference type="SUPFAM" id="SSF51556">
    <property type="entry name" value="Metallo-dependent hydrolases"/>
    <property type="match status" value="1"/>
</dbReference>
<organism evidence="3 4">
    <name type="scientific">Woeseia oceani</name>
    <dbReference type="NCBI Taxonomy" id="1548547"/>
    <lineage>
        <taxon>Bacteria</taxon>
        <taxon>Pseudomonadati</taxon>
        <taxon>Pseudomonadota</taxon>
        <taxon>Gammaproteobacteria</taxon>
        <taxon>Woeseiales</taxon>
        <taxon>Woeseiaceae</taxon>
        <taxon>Woeseia</taxon>
    </lineage>
</organism>
<dbReference type="PANTHER" id="PTHR43135">
    <property type="entry name" value="ALPHA-D-RIBOSE 1-METHYLPHOSPHONATE 5-TRIPHOSPHATE DIPHOSPHATASE"/>
    <property type="match status" value="1"/>
</dbReference>
<protein>
    <recommendedName>
        <fullName evidence="2">Amidohydrolase-related domain-containing protein</fullName>
    </recommendedName>
</protein>
<dbReference type="Proteomes" id="UP000092695">
    <property type="component" value="Chromosome"/>
</dbReference>
<dbReference type="RefSeq" id="WP_068611676.1">
    <property type="nucleotide sequence ID" value="NZ_CP016268.1"/>
</dbReference>
<dbReference type="STRING" id="1548547.BA177_00265"/>
<dbReference type="OrthoDB" id="6190564at2"/>
<gene>
    <name evidence="3" type="ORF">BA177_00265</name>
</gene>
<dbReference type="KEGG" id="woc:BA177_00265"/>
<feature type="chain" id="PRO_5008259995" description="Amidohydrolase-related domain-containing protein" evidence="1">
    <location>
        <begin position="21"/>
        <end position="480"/>
    </location>
</feature>
<feature type="signal peptide" evidence="1">
    <location>
        <begin position="1"/>
        <end position="20"/>
    </location>
</feature>
<dbReference type="SUPFAM" id="SSF51338">
    <property type="entry name" value="Composite domain of metallo-dependent hydrolases"/>
    <property type="match status" value="1"/>
</dbReference>
<dbReference type="InterPro" id="IPR051781">
    <property type="entry name" value="Metallo-dep_Hydrolase"/>
</dbReference>
<evidence type="ECO:0000259" key="2">
    <source>
        <dbReference type="Pfam" id="PF01979"/>
    </source>
</evidence>
<evidence type="ECO:0000313" key="3">
    <source>
        <dbReference type="EMBL" id="ANO49853.1"/>
    </source>
</evidence>
<accession>A0A193LBK7</accession>
<sequence length="480" mass="51341">MKFVRTLVLLPTVVAASLLAACTKPPAAEGTAIRNVTVIDAVHGVREAQTVVFNGDEIIAVGAATDELPAVAEEIDGSGRYLIPGLWDMHVHLTYDPAFTPSMPASFLYYGITSVRDTGGMVENLQPVIADMRAEGAHAPRVWWSGPLQDGGLVVYDGESRPLIGHTNPSPDAARASVAALADAGADFIKIYELVRPEVFDALAAAARERKLPIAAHVPLSMTAMQAGPDVDSMEHLRNVELACASNAAELHEERLAIMAAADNISGYELRSSLHTLQRLPAIARYDATRCANVINSLAGTIQVPTLRLNSLAVQSPFPRTDWPAAVALLPAEPAASWTETGENWDQNERSRSTEFGAWSLKLVADMNNAGVPIGAGTDTPIAYAAPGYSLHSELEMLVRAGLSPQQALAAATVRPAQFFGLENEMGSIEPGKRADLLLLNANPLESIANTRRIDTVVSRGRVMSHDYLLSKLQEAVKRP</sequence>
<evidence type="ECO:0000256" key="1">
    <source>
        <dbReference type="SAM" id="SignalP"/>
    </source>
</evidence>
<dbReference type="Gene3D" id="2.30.40.10">
    <property type="entry name" value="Urease, subunit C, domain 1"/>
    <property type="match status" value="1"/>
</dbReference>
<evidence type="ECO:0000313" key="4">
    <source>
        <dbReference type="Proteomes" id="UP000092695"/>
    </source>
</evidence>
<keyword evidence="1" id="KW-0732">Signal</keyword>
<dbReference type="InterPro" id="IPR011059">
    <property type="entry name" value="Metal-dep_hydrolase_composite"/>
</dbReference>
<dbReference type="PANTHER" id="PTHR43135:SF3">
    <property type="entry name" value="ALPHA-D-RIBOSE 1-METHYLPHOSPHONATE 5-TRIPHOSPHATE DIPHOSPHATASE"/>
    <property type="match status" value="1"/>
</dbReference>
<proteinExistence type="predicted"/>
<dbReference type="AlphaFoldDB" id="A0A193LBK7"/>
<dbReference type="PROSITE" id="PS51257">
    <property type="entry name" value="PROKAR_LIPOPROTEIN"/>
    <property type="match status" value="1"/>
</dbReference>
<dbReference type="Pfam" id="PF01979">
    <property type="entry name" value="Amidohydro_1"/>
    <property type="match status" value="1"/>
</dbReference>
<feature type="domain" description="Amidohydrolase-related" evidence="2">
    <location>
        <begin position="364"/>
        <end position="463"/>
    </location>
</feature>
<keyword evidence="4" id="KW-1185">Reference proteome</keyword>
<dbReference type="GO" id="GO:0016810">
    <property type="term" value="F:hydrolase activity, acting on carbon-nitrogen (but not peptide) bonds"/>
    <property type="evidence" value="ECO:0007669"/>
    <property type="project" value="InterPro"/>
</dbReference>
<reference evidence="3 4" key="1">
    <citation type="submission" date="2016-06" db="EMBL/GenBank/DDBJ databases">
        <title>Complete genome sequence of a deep-branching marine Gamma Proteobacterium Woeseia oceani type strain XK5.</title>
        <authorList>
            <person name="Mu D."/>
            <person name="Du Z."/>
        </authorList>
    </citation>
    <scope>NUCLEOTIDE SEQUENCE [LARGE SCALE GENOMIC DNA]</scope>
    <source>
        <strain evidence="3 4">XK5</strain>
    </source>
</reference>
<dbReference type="InterPro" id="IPR032466">
    <property type="entry name" value="Metal_Hydrolase"/>
</dbReference>
<dbReference type="Gene3D" id="3.20.20.140">
    <property type="entry name" value="Metal-dependent hydrolases"/>
    <property type="match status" value="1"/>
</dbReference>
<dbReference type="InterPro" id="IPR006680">
    <property type="entry name" value="Amidohydro-rel"/>
</dbReference>
<dbReference type="EMBL" id="CP016268">
    <property type="protein sequence ID" value="ANO49853.1"/>
    <property type="molecule type" value="Genomic_DNA"/>
</dbReference>
<name>A0A193LBK7_9GAMM</name>